<dbReference type="InterPro" id="IPR003018">
    <property type="entry name" value="GAF"/>
</dbReference>
<protein>
    <recommendedName>
        <fullName evidence="2">histidine kinase</fullName>
        <ecNumber evidence="2">2.7.13.3</ecNumber>
    </recommendedName>
</protein>
<dbReference type="Pfam" id="PF02518">
    <property type="entry name" value="HATPase_c"/>
    <property type="match status" value="1"/>
</dbReference>
<dbReference type="PROSITE" id="PS50109">
    <property type="entry name" value="HIS_KIN"/>
    <property type="match status" value="1"/>
</dbReference>
<dbReference type="Pfam" id="PF08447">
    <property type="entry name" value="PAS_3"/>
    <property type="match status" value="1"/>
</dbReference>
<dbReference type="InterPro" id="IPR029016">
    <property type="entry name" value="GAF-like_dom_sf"/>
</dbReference>
<proteinExistence type="predicted"/>
<keyword evidence="3" id="KW-0597">Phosphoprotein</keyword>
<dbReference type="SMART" id="SM00065">
    <property type="entry name" value="GAF"/>
    <property type="match status" value="1"/>
</dbReference>
<evidence type="ECO:0000259" key="8">
    <source>
        <dbReference type="PROSITE" id="PS50112"/>
    </source>
</evidence>
<feature type="coiled-coil region" evidence="6">
    <location>
        <begin position="171"/>
        <end position="198"/>
    </location>
</feature>
<feature type="domain" description="PAS" evidence="8">
    <location>
        <begin position="203"/>
        <end position="260"/>
    </location>
</feature>
<dbReference type="PROSITE" id="PS50113">
    <property type="entry name" value="PAC"/>
    <property type="match status" value="1"/>
</dbReference>
<dbReference type="InterPro" id="IPR036890">
    <property type="entry name" value="HATPase_C_sf"/>
</dbReference>
<organism evidence="10 11">
    <name type="scientific">Flavobacterium difficile</name>
    <dbReference type="NCBI Taxonomy" id="2709659"/>
    <lineage>
        <taxon>Bacteria</taxon>
        <taxon>Pseudomonadati</taxon>
        <taxon>Bacteroidota</taxon>
        <taxon>Flavobacteriia</taxon>
        <taxon>Flavobacteriales</taxon>
        <taxon>Flavobacteriaceae</taxon>
        <taxon>Flavobacterium</taxon>
    </lineage>
</organism>
<dbReference type="Gene3D" id="3.30.450.20">
    <property type="entry name" value="PAS domain"/>
    <property type="match status" value="1"/>
</dbReference>
<dbReference type="SUPFAM" id="SSF55781">
    <property type="entry name" value="GAF domain-like"/>
    <property type="match status" value="1"/>
</dbReference>
<dbReference type="Gene3D" id="3.30.450.40">
    <property type="match status" value="1"/>
</dbReference>
<evidence type="ECO:0000256" key="3">
    <source>
        <dbReference type="ARBA" id="ARBA00022553"/>
    </source>
</evidence>
<keyword evidence="11" id="KW-1185">Reference proteome</keyword>
<dbReference type="PANTHER" id="PTHR43304:SF1">
    <property type="entry name" value="PAC DOMAIN-CONTAINING PROTEIN"/>
    <property type="match status" value="1"/>
</dbReference>
<evidence type="ECO:0000256" key="4">
    <source>
        <dbReference type="ARBA" id="ARBA00022679"/>
    </source>
</evidence>
<dbReference type="NCBIfam" id="TIGR00229">
    <property type="entry name" value="sensory_box"/>
    <property type="match status" value="1"/>
</dbReference>
<keyword evidence="5" id="KW-0418">Kinase</keyword>
<dbReference type="PROSITE" id="PS50112">
    <property type="entry name" value="PAS"/>
    <property type="match status" value="1"/>
</dbReference>
<dbReference type="InterPro" id="IPR035965">
    <property type="entry name" value="PAS-like_dom_sf"/>
</dbReference>
<evidence type="ECO:0000256" key="2">
    <source>
        <dbReference type="ARBA" id="ARBA00012438"/>
    </source>
</evidence>
<evidence type="ECO:0000256" key="6">
    <source>
        <dbReference type="SAM" id="Coils"/>
    </source>
</evidence>
<comment type="catalytic activity">
    <reaction evidence="1">
        <text>ATP + protein L-histidine = ADP + protein N-phospho-L-histidine.</text>
        <dbReference type="EC" id="2.7.13.3"/>
    </reaction>
</comment>
<dbReference type="EC" id="2.7.13.3" evidence="2"/>
<dbReference type="CDD" id="cd00075">
    <property type="entry name" value="HATPase"/>
    <property type="match status" value="1"/>
</dbReference>
<dbReference type="EMBL" id="JAAJBT010000009">
    <property type="protein sequence ID" value="NHM02910.1"/>
    <property type="molecule type" value="Genomic_DNA"/>
</dbReference>
<sequence>MSKSEINKGLLFNQDHFNLLIKLYKSSFLDYNGIEDIYKTITETAVKGLKIIRASYWEIEGEDLVCKDLYDATAKTHTIEKKLIAEYLPVYFQALKDGIAIVADDVNSNFYIRELKENYITPLGIKNMLDIPIRKDGKLIGVFCCEHNKENGVWTETDLAFARVLCDILNLMIEQGKRRELEKELLETERKISLITENSSDGFVVIENKKVTFASSSYYKLLGYSENEVLNFTIEDVFNNIHKDDLNKTKDFIYENLGLKNKYFKYQFRLKGKSKKYFWREDSACVIYDDNGNYTKYLIISRDISAIKLAEEKATKLVALSKNLNAKLANFTHIVSHNIRSNTSNISMLIDLIEDTDEYAEKKEYFQLLKQNNNKLSETISHLNETIDLQFTSKKRKTEINVKKEIASILETYKNDIKTNNISVEVTVAADLILNTIPTYFESIVSNLISNAIKYKSLHKKPFIKIKALKEKRKTVIFVEDNGIGIDLMKNKDKIFGMYKTFHNNSDAVGLGLFMIKNKIEVLGGTISLESKLGKGTIFKIIL</sequence>
<dbReference type="SUPFAM" id="SSF55785">
    <property type="entry name" value="PYP-like sensor domain (PAS domain)"/>
    <property type="match status" value="1"/>
</dbReference>
<dbReference type="Pfam" id="PF01590">
    <property type="entry name" value="GAF"/>
    <property type="match status" value="1"/>
</dbReference>
<dbReference type="InterPro" id="IPR000700">
    <property type="entry name" value="PAS-assoc_C"/>
</dbReference>
<feature type="domain" description="PAC" evidence="9">
    <location>
        <begin position="264"/>
        <end position="316"/>
    </location>
</feature>
<dbReference type="RefSeq" id="WP_166078049.1">
    <property type="nucleotide sequence ID" value="NZ_JAAJBT010000009.1"/>
</dbReference>
<dbReference type="InterPro" id="IPR003594">
    <property type="entry name" value="HATPase_dom"/>
</dbReference>
<evidence type="ECO:0000259" key="9">
    <source>
        <dbReference type="PROSITE" id="PS50113"/>
    </source>
</evidence>
<dbReference type="Gene3D" id="3.30.565.10">
    <property type="entry name" value="Histidine kinase-like ATPase, C-terminal domain"/>
    <property type="match status" value="1"/>
</dbReference>
<comment type="caution">
    <text evidence="10">The sequence shown here is derived from an EMBL/GenBank/DDBJ whole genome shotgun (WGS) entry which is preliminary data.</text>
</comment>
<accession>A0ABX0I6V7</accession>
<dbReference type="CDD" id="cd00130">
    <property type="entry name" value="PAS"/>
    <property type="match status" value="1"/>
</dbReference>
<evidence type="ECO:0000256" key="5">
    <source>
        <dbReference type="ARBA" id="ARBA00022777"/>
    </source>
</evidence>
<dbReference type="InterPro" id="IPR005467">
    <property type="entry name" value="His_kinase_dom"/>
</dbReference>
<dbReference type="InterPro" id="IPR052162">
    <property type="entry name" value="Sensor_kinase/Photoreceptor"/>
</dbReference>
<gene>
    <name evidence="10" type="ORF">G4D72_12410</name>
</gene>
<dbReference type="SMART" id="SM00387">
    <property type="entry name" value="HATPase_c"/>
    <property type="match status" value="1"/>
</dbReference>
<feature type="domain" description="Histidine kinase" evidence="7">
    <location>
        <begin position="334"/>
        <end position="543"/>
    </location>
</feature>
<dbReference type="Proteomes" id="UP000800984">
    <property type="component" value="Unassembled WGS sequence"/>
</dbReference>
<name>A0ABX0I6V7_9FLAO</name>
<keyword evidence="6" id="KW-0175">Coiled coil</keyword>
<dbReference type="SUPFAM" id="SSF55874">
    <property type="entry name" value="ATPase domain of HSP90 chaperone/DNA topoisomerase II/histidine kinase"/>
    <property type="match status" value="1"/>
</dbReference>
<evidence type="ECO:0000259" key="7">
    <source>
        <dbReference type="PROSITE" id="PS50109"/>
    </source>
</evidence>
<dbReference type="PANTHER" id="PTHR43304">
    <property type="entry name" value="PHYTOCHROME-LIKE PROTEIN CPH1"/>
    <property type="match status" value="1"/>
</dbReference>
<keyword evidence="4" id="KW-0808">Transferase</keyword>
<dbReference type="InterPro" id="IPR000014">
    <property type="entry name" value="PAS"/>
</dbReference>
<dbReference type="PRINTS" id="PR00344">
    <property type="entry name" value="BCTRLSENSOR"/>
</dbReference>
<evidence type="ECO:0000313" key="10">
    <source>
        <dbReference type="EMBL" id="NHM02910.1"/>
    </source>
</evidence>
<evidence type="ECO:0000313" key="11">
    <source>
        <dbReference type="Proteomes" id="UP000800984"/>
    </source>
</evidence>
<evidence type="ECO:0000256" key="1">
    <source>
        <dbReference type="ARBA" id="ARBA00000085"/>
    </source>
</evidence>
<dbReference type="InterPro" id="IPR004358">
    <property type="entry name" value="Sig_transdc_His_kin-like_C"/>
</dbReference>
<reference evidence="10 11" key="1">
    <citation type="submission" date="2020-02" db="EMBL/GenBank/DDBJ databases">
        <authorList>
            <person name="Chen W.-M."/>
        </authorList>
    </citation>
    <scope>NUCLEOTIDE SEQUENCE [LARGE SCALE GENOMIC DNA]</scope>
    <source>
        <strain evidence="10 11">KDG-16</strain>
    </source>
</reference>
<dbReference type="InterPro" id="IPR013655">
    <property type="entry name" value="PAS_fold_3"/>
</dbReference>